<dbReference type="InterPro" id="IPR001055">
    <property type="entry name" value="Adrenodoxin-like"/>
</dbReference>
<dbReference type="eggNOG" id="COG0633">
    <property type="taxonomic scope" value="Bacteria"/>
</dbReference>
<accession>A0A074TE22</accession>
<sequence length="107" mass="11524">MVKVTYIAHDGSQTDIDADEGDTVMHAAVSQDVDGIVGECGGAMMCATCHCYVDAAWADRVGTRDRSEEDMLDGAASEVTERSRLSCQIKLTSDLDGLVVHLPEEQF</sequence>
<gene>
    <name evidence="8" type="ORF">DL1_19745</name>
</gene>
<dbReference type="Gene3D" id="3.10.20.30">
    <property type="match status" value="1"/>
</dbReference>
<keyword evidence="2" id="KW-0001">2Fe-2S</keyword>
<dbReference type="Proteomes" id="UP000027725">
    <property type="component" value="Unassembled WGS sequence"/>
</dbReference>
<name>A0A074TE22_9RHOB</name>
<organism evidence="8 9">
    <name type="scientific">Thioclava dalianensis</name>
    <dbReference type="NCBI Taxonomy" id="1185766"/>
    <lineage>
        <taxon>Bacteria</taxon>
        <taxon>Pseudomonadati</taxon>
        <taxon>Pseudomonadota</taxon>
        <taxon>Alphaproteobacteria</taxon>
        <taxon>Rhodobacterales</taxon>
        <taxon>Paracoccaceae</taxon>
        <taxon>Thioclava</taxon>
    </lineage>
</organism>
<dbReference type="CDD" id="cd00207">
    <property type="entry name" value="fer2"/>
    <property type="match status" value="1"/>
</dbReference>
<feature type="domain" description="2Fe-2S ferredoxin-type" evidence="7">
    <location>
        <begin position="2"/>
        <end position="106"/>
    </location>
</feature>
<evidence type="ECO:0000256" key="4">
    <source>
        <dbReference type="ARBA" id="ARBA00023004"/>
    </source>
</evidence>
<dbReference type="GO" id="GO:0051537">
    <property type="term" value="F:2 iron, 2 sulfur cluster binding"/>
    <property type="evidence" value="ECO:0007669"/>
    <property type="project" value="UniProtKB-KW"/>
</dbReference>
<dbReference type="RefSeq" id="WP_038064939.1">
    <property type="nucleotide sequence ID" value="NZ_FOVB01000006.1"/>
</dbReference>
<dbReference type="SUPFAM" id="SSF54292">
    <property type="entry name" value="2Fe-2S ferredoxin-like"/>
    <property type="match status" value="1"/>
</dbReference>
<proteinExistence type="inferred from homology"/>
<dbReference type="EMBL" id="JHEH01000008">
    <property type="protein sequence ID" value="KEP70021.1"/>
    <property type="molecule type" value="Genomic_DNA"/>
</dbReference>
<keyword evidence="3" id="KW-0479">Metal-binding</keyword>
<dbReference type="InterPro" id="IPR001041">
    <property type="entry name" value="2Fe-2S_ferredoxin-type"/>
</dbReference>
<dbReference type="PANTHER" id="PTHR23426:SF65">
    <property type="entry name" value="FERREDOXIN-2, MITOCHONDRIAL"/>
    <property type="match status" value="1"/>
</dbReference>
<dbReference type="OrthoDB" id="9799640at2"/>
<dbReference type="PROSITE" id="PS51085">
    <property type="entry name" value="2FE2S_FER_2"/>
    <property type="match status" value="1"/>
</dbReference>
<evidence type="ECO:0000313" key="9">
    <source>
        <dbReference type="Proteomes" id="UP000027725"/>
    </source>
</evidence>
<dbReference type="InterPro" id="IPR018298">
    <property type="entry name" value="Adrenodoxin_Fe-S_BS"/>
</dbReference>
<keyword evidence="5" id="KW-0411">Iron-sulfur</keyword>
<dbReference type="GO" id="GO:0140647">
    <property type="term" value="P:P450-containing electron transport chain"/>
    <property type="evidence" value="ECO:0007669"/>
    <property type="project" value="InterPro"/>
</dbReference>
<dbReference type="Pfam" id="PF00111">
    <property type="entry name" value="Fer2"/>
    <property type="match status" value="1"/>
</dbReference>
<evidence type="ECO:0000313" key="8">
    <source>
        <dbReference type="EMBL" id="KEP70021.1"/>
    </source>
</evidence>
<comment type="caution">
    <text evidence="8">The sequence shown here is derived from an EMBL/GenBank/DDBJ whole genome shotgun (WGS) entry which is preliminary data.</text>
</comment>
<evidence type="ECO:0000256" key="5">
    <source>
        <dbReference type="ARBA" id="ARBA00023014"/>
    </source>
</evidence>
<evidence type="ECO:0000259" key="7">
    <source>
        <dbReference type="PROSITE" id="PS51085"/>
    </source>
</evidence>
<dbReference type="STRING" id="1185766.SAMN05216224_106222"/>
<evidence type="ECO:0000256" key="6">
    <source>
        <dbReference type="ARBA" id="ARBA00034078"/>
    </source>
</evidence>
<dbReference type="GO" id="GO:0009055">
    <property type="term" value="F:electron transfer activity"/>
    <property type="evidence" value="ECO:0007669"/>
    <property type="project" value="TreeGrafter"/>
</dbReference>
<dbReference type="PROSITE" id="PS00814">
    <property type="entry name" value="ADX"/>
    <property type="match status" value="1"/>
</dbReference>
<dbReference type="PRINTS" id="PR00355">
    <property type="entry name" value="ADRENODOXIN"/>
</dbReference>
<keyword evidence="4" id="KW-0408">Iron</keyword>
<dbReference type="InterPro" id="IPR012675">
    <property type="entry name" value="Beta-grasp_dom_sf"/>
</dbReference>
<comment type="similarity">
    <text evidence="1">Belongs to the adrenodoxin/putidaredoxin family.</text>
</comment>
<dbReference type="PANTHER" id="PTHR23426">
    <property type="entry name" value="FERREDOXIN/ADRENODOXIN"/>
    <property type="match status" value="1"/>
</dbReference>
<evidence type="ECO:0000256" key="1">
    <source>
        <dbReference type="ARBA" id="ARBA00010914"/>
    </source>
</evidence>
<dbReference type="AlphaFoldDB" id="A0A074TE22"/>
<keyword evidence="9" id="KW-1185">Reference proteome</keyword>
<comment type="cofactor">
    <cofactor evidence="6">
        <name>[2Fe-2S] cluster</name>
        <dbReference type="ChEBI" id="CHEBI:190135"/>
    </cofactor>
</comment>
<evidence type="ECO:0000256" key="2">
    <source>
        <dbReference type="ARBA" id="ARBA00022714"/>
    </source>
</evidence>
<dbReference type="GO" id="GO:0005829">
    <property type="term" value="C:cytosol"/>
    <property type="evidence" value="ECO:0007669"/>
    <property type="project" value="TreeGrafter"/>
</dbReference>
<protein>
    <submittedName>
        <fullName evidence="8">Reductase</fullName>
    </submittedName>
</protein>
<dbReference type="GO" id="GO:0046872">
    <property type="term" value="F:metal ion binding"/>
    <property type="evidence" value="ECO:0007669"/>
    <property type="project" value="UniProtKB-KW"/>
</dbReference>
<dbReference type="InterPro" id="IPR036010">
    <property type="entry name" value="2Fe-2S_ferredoxin-like_sf"/>
</dbReference>
<reference evidence="8 9" key="1">
    <citation type="submission" date="2014-03" db="EMBL/GenBank/DDBJ databases">
        <title>The draft genome sequence of Thioclava dalianensis DLFJ1-1.</title>
        <authorList>
            <person name="Lai Q."/>
            <person name="Shao Z."/>
        </authorList>
    </citation>
    <scope>NUCLEOTIDE SEQUENCE [LARGE SCALE GENOMIC DNA]</scope>
    <source>
        <strain evidence="8 9">DLFJ1-1</strain>
    </source>
</reference>
<evidence type="ECO:0000256" key="3">
    <source>
        <dbReference type="ARBA" id="ARBA00022723"/>
    </source>
</evidence>